<evidence type="ECO:0000313" key="8">
    <source>
        <dbReference type="Proteomes" id="UP001497482"/>
    </source>
</evidence>
<dbReference type="Proteomes" id="UP001497482">
    <property type="component" value="Chromosome 16"/>
</dbReference>
<reference evidence="7 8" key="1">
    <citation type="submission" date="2024-04" db="EMBL/GenBank/DDBJ databases">
        <authorList>
            <person name="Waldvogel A.-M."/>
            <person name="Schoenle A."/>
        </authorList>
    </citation>
    <scope>NUCLEOTIDE SEQUENCE [LARGE SCALE GENOMIC DNA]</scope>
</reference>
<dbReference type="Gene3D" id="1.10.510.10">
    <property type="entry name" value="Transferase(Phosphotransferase) domain 1"/>
    <property type="match status" value="1"/>
</dbReference>
<dbReference type="InterPro" id="IPR011009">
    <property type="entry name" value="Kinase-like_dom_sf"/>
</dbReference>
<dbReference type="AlphaFoldDB" id="A0AAV2K2T6"/>
<name>A0AAV2K2T6_KNICA</name>
<dbReference type="PROSITE" id="PS50011">
    <property type="entry name" value="PROTEIN_KINASE_DOM"/>
    <property type="match status" value="1"/>
</dbReference>
<keyword evidence="4" id="KW-0418">Kinase</keyword>
<evidence type="ECO:0000313" key="7">
    <source>
        <dbReference type="EMBL" id="CAL1584206.1"/>
    </source>
</evidence>
<dbReference type="SUPFAM" id="SSF56112">
    <property type="entry name" value="Protein kinase-like (PK-like)"/>
    <property type="match status" value="1"/>
</dbReference>
<evidence type="ECO:0000259" key="6">
    <source>
        <dbReference type="PROSITE" id="PS50011"/>
    </source>
</evidence>
<feature type="domain" description="Protein kinase" evidence="6">
    <location>
        <begin position="21"/>
        <end position="201"/>
    </location>
</feature>
<dbReference type="Pfam" id="PF00069">
    <property type="entry name" value="Pkinase"/>
    <property type="match status" value="1"/>
</dbReference>
<dbReference type="PANTHER" id="PTHR24058">
    <property type="entry name" value="DUAL SPECIFICITY PROTEIN KINASE"/>
    <property type="match status" value="1"/>
</dbReference>
<dbReference type="Gene3D" id="3.30.200.20">
    <property type="entry name" value="Phosphorylase Kinase, domain 1"/>
    <property type="match status" value="1"/>
</dbReference>
<dbReference type="InterPro" id="IPR000719">
    <property type="entry name" value="Prot_kinase_dom"/>
</dbReference>
<evidence type="ECO:0000256" key="4">
    <source>
        <dbReference type="ARBA" id="ARBA00022777"/>
    </source>
</evidence>
<dbReference type="InterPro" id="IPR050494">
    <property type="entry name" value="Ser_Thr_dual-spec_kinase"/>
</dbReference>
<evidence type="ECO:0000256" key="1">
    <source>
        <dbReference type="ARBA" id="ARBA00022527"/>
    </source>
</evidence>
<keyword evidence="8" id="KW-1185">Reference proteome</keyword>
<keyword evidence="2" id="KW-0808">Transferase</keyword>
<dbReference type="SMART" id="SM00220">
    <property type="entry name" value="S_TKc"/>
    <property type="match status" value="1"/>
</dbReference>
<proteinExistence type="predicted"/>
<dbReference type="InterPro" id="IPR008271">
    <property type="entry name" value="Ser/Thr_kinase_AS"/>
</dbReference>
<organism evidence="7 8">
    <name type="scientific">Knipowitschia caucasica</name>
    <name type="common">Caucasian dwarf goby</name>
    <name type="synonym">Pomatoschistus caucasicus</name>
    <dbReference type="NCBI Taxonomy" id="637954"/>
    <lineage>
        <taxon>Eukaryota</taxon>
        <taxon>Metazoa</taxon>
        <taxon>Chordata</taxon>
        <taxon>Craniata</taxon>
        <taxon>Vertebrata</taxon>
        <taxon>Euteleostomi</taxon>
        <taxon>Actinopterygii</taxon>
        <taxon>Neopterygii</taxon>
        <taxon>Teleostei</taxon>
        <taxon>Neoteleostei</taxon>
        <taxon>Acanthomorphata</taxon>
        <taxon>Gobiaria</taxon>
        <taxon>Gobiiformes</taxon>
        <taxon>Gobioidei</taxon>
        <taxon>Gobiidae</taxon>
        <taxon>Gobiinae</taxon>
        <taxon>Knipowitschia</taxon>
    </lineage>
</organism>
<evidence type="ECO:0000256" key="3">
    <source>
        <dbReference type="ARBA" id="ARBA00022741"/>
    </source>
</evidence>
<dbReference type="GO" id="GO:0004674">
    <property type="term" value="F:protein serine/threonine kinase activity"/>
    <property type="evidence" value="ECO:0007669"/>
    <property type="project" value="UniProtKB-KW"/>
</dbReference>
<protein>
    <recommendedName>
        <fullName evidence="6">Protein kinase domain-containing protein</fullName>
    </recommendedName>
</protein>
<dbReference type="PROSITE" id="PS00108">
    <property type="entry name" value="PROTEIN_KINASE_ST"/>
    <property type="match status" value="1"/>
</dbReference>
<dbReference type="GO" id="GO:0005524">
    <property type="term" value="F:ATP binding"/>
    <property type="evidence" value="ECO:0007669"/>
    <property type="project" value="UniProtKB-KW"/>
</dbReference>
<keyword evidence="1" id="KW-0723">Serine/threonine-protein kinase</keyword>
<accession>A0AAV2K2T6</accession>
<sequence length="201" mass="22603">MDWFQDLVKAEGSISSAFNSYQVQKIPGSGSFGTVGLCYKNNTDQMVALKLVKSPDHEWFCSFMYNGHFCHEYEVLDISLGDFVKKSSTLPLHHIWPILTQMADALKFLKSFIIIHGDLKPDNIMMVDHVRKPLQVKIIDFGLARPAYLAKQGISFGTLCYSAPEMALGAPMHYALDMWSLGCIDAEMFLGQLLLSAEKSW</sequence>
<gene>
    <name evidence="7" type="ORF">KC01_LOCUS14577</name>
</gene>
<keyword evidence="5" id="KW-0067">ATP-binding</keyword>
<dbReference type="PANTHER" id="PTHR24058:SF53">
    <property type="entry name" value="HOMEODOMAIN-INTERACTING PROTEIN KINASE 2"/>
    <property type="match status" value="1"/>
</dbReference>
<evidence type="ECO:0000256" key="2">
    <source>
        <dbReference type="ARBA" id="ARBA00022679"/>
    </source>
</evidence>
<keyword evidence="3" id="KW-0547">Nucleotide-binding</keyword>
<evidence type="ECO:0000256" key="5">
    <source>
        <dbReference type="ARBA" id="ARBA00022840"/>
    </source>
</evidence>
<dbReference type="EMBL" id="OZ035838">
    <property type="protein sequence ID" value="CAL1584206.1"/>
    <property type="molecule type" value="Genomic_DNA"/>
</dbReference>